<reference evidence="2 3" key="1">
    <citation type="submission" date="2017-12" db="EMBL/GenBank/DDBJ databases">
        <title>Chromulinavorax destructans is a abundant pathogen of dominant heterotrophic picoflagllates.</title>
        <authorList>
            <person name="Deeg C.M."/>
            <person name="Zimmer M."/>
            <person name="Suttle C.A."/>
        </authorList>
    </citation>
    <scope>NUCLEOTIDE SEQUENCE [LARGE SCALE GENOMIC DNA]</scope>
    <source>
        <strain evidence="2 3">SeV1</strain>
    </source>
</reference>
<dbReference type="Proteomes" id="UP000254834">
    <property type="component" value="Chromosome"/>
</dbReference>
<keyword evidence="3" id="KW-1185">Reference proteome</keyword>
<dbReference type="AlphaFoldDB" id="A0A345ZAE0"/>
<keyword evidence="1" id="KW-0812">Transmembrane</keyword>
<dbReference type="KEGG" id="cdes:C0J27_00630"/>
<gene>
    <name evidence="2" type="ORF">C0J27_00630</name>
</gene>
<sequence length="162" mass="18335">MQEVEFSSACKKITGCLLVSCIITGIVVGCVFGIDTHSYQIYNRENETIDIHYQPGCGSNKDCVKTVRPNKYAKIHAVGDLTKLCAVYSYGWSSFGKRECVTQDGLKDRNWYVHDHLTFTRGKDEYSGVNATAQSFRLYKHESLGTDAPYYNLRDLVLVEKK</sequence>
<organism evidence="2 3">
    <name type="scientific">Candidatus Chromulinivorax destructor</name>
    <dbReference type="NCBI Taxonomy" id="2066483"/>
    <lineage>
        <taxon>Bacteria</taxon>
        <taxon>Candidatus Babelota</taxon>
        <taxon>Candidatus Babeliae</taxon>
        <taxon>Candidatus Babeliales</taxon>
        <taxon>Candidatus Chromulinivoraceae</taxon>
        <taxon>Candidatus Chromulinivorax</taxon>
    </lineage>
</organism>
<dbReference type="RefSeq" id="WP_115585272.1">
    <property type="nucleotide sequence ID" value="NZ_CP025544.1"/>
</dbReference>
<evidence type="ECO:0000313" key="3">
    <source>
        <dbReference type="Proteomes" id="UP000254834"/>
    </source>
</evidence>
<accession>A0A345ZAE0</accession>
<keyword evidence="1" id="KW-0472">Membrane</keyword>
<proteinExistence type="predicted"/>
<name>A0A345ZAE0_9BACT</name>
<keyword evidence="1" id="KW-1133">Transmembrane helix</keyword>
<feature type="transmembrane region" description="Helical" evidence="1">
    <location>
        <begin position="12"/>
        <end position="34"/>
    </location>
</feature>
<evidence type="ECO:0000256" key="1">
    <source>
        <dbReference type="SAM" id="Phobius"/>
    </source>
</evidence>
<evidence type="ECO:0000313" key="2">
    <source>
        <dbReference type="EMBL" id="AXK60257.1"/>
    </source>
</evidence>
<dbReference type="EMBL" id="CP025544">
    <property type="protein sequence ID" value="AXK60257.1"/>
    <property type="molecule type" value="Genomic_DNA"/>
</dbReference>
<protein>
    <submittedName>
        <fullName evidence="2">Uncharacterized protein</fullName>
    </submittedName>
</protein>